<dbReference type="InterPro" id="IPR025453">
    <property type="entry name" value="DUF4309"/>
</dbReference>
<dbReference type="PROSITE" id="PS51257">
    <property type="entry name" value="PROKAR_LIPOPROTEIN"/>
    <property type="match status" value="1"/>
</dbReference>
<protein>
    <submittedName>
        <fullName evidence="3">YjgB family protein</fullName>
    </submittedName>
</protein>
<evidence type="ECO:0000256" key="2">
    <source>
        <dbReference type="SAM" id="SignalP"/>
    </source>
</evidence>
<feature type="signal peptide" evidence="2">
    <location>
        <begin position="1"/>
        <end position="20"/>
    </location>
</feature>
<keyword evidence="2" id="KW-0732">Signal</keyword>
<organism evidence="3 4">
    <name type="scientific">Kurthia gibsonii</name>
    <dbReference type="NCBI Taxonomy" id="33946"/>
    <lineage>
        <taxon>Bacteria</taxon>
        <taxon>Bacillati</taxon>
        <taxon>Bacillota</taxon>
        <taxon>Bacilli</taxon>
        <taxon>Bacillales</taxon>
        <taxon>Caryophanaceae</taxon>
        <taxon>Kurthia</taxon>
    </lineage>
</organism>
<comment type="caution">
    <text evidence="3">The sequence shown here is derived from an EMBL/GenBank/DDBJ whole genome shotgun (WGS) entry which is preliminary data.</text>
</comment>
<keyword evidence="4" id="KW-1185">Reference proteome</keyword>
<feature type="compositionally biased region" description="Basic and acidic residues" evidence="1">
    <location>
        <begin position="24"/>
        <end position="33"/>
    </location>
</feature>
<dbReference type="RefSeq" id="WP_342302605.1">
    <property type="nucleotide sequence ID" value="NZ_JBCEWA010000001.1"/>
</dbReference>
<evidence type="ECO:0000313" key="4">
    <source>
        <dbReference type="Proteomes" id="UP001398420"/>
    </source>
</evidence>
<dbReference type="Pfam" id="PF14172">
    <property type="entry name" value="DUF4309"/>
    <property type="match status" value="1"/>
</dbReference>
<proteinExistence type="predicted"/>
<name>A0ABU9LIG8_9BACL</name>
<feature type="region of interest" description="Disordered" evidence="1">
    <location>
        <begin position="24"/>
        <end position="71"/>
    </location>
</feature>
<reference evidence="3 4" key="1">
    <citation type="submission" date="2024-04" db="EMBL/GenBank/DDBJ databases">
        <authorList>
            <person name="Wu Y.S."/>
            <person name="Zhang L."/>
        </authorList>
    </citation>
    <scope>NUCLEOTIDE SEQUENCE [LARGE SCALE GENOMIC DNA]</scope>
    <source>
        <strain evidence="3 4">KG-01</strain>
    </source>
</reference>
<evidence type="ECO:0000256" key="1">
    <source>
        <dbReference type="SAM" id="MobiDB-lite"/>
    </source>
</evidence>
<accession>A0ABU9LIG8</accession>
<feature type="chain" id="PRO_5047535941" evidence="2">
    <location>
        <begin position="21"/>
        <end position="234"/>
    </location>
</feature>
<gene>
    <name evidence="3" type="ORF">AAF454_01845</name>
</gene>
<sequence>MKTYTKLASLLAASSLLLVACREPEATPEKEVPKTQAAENTTAKTEDVQTEDVQTEASKKEDTTVTSTSSKKIETKSKDTVKPILRDFLQNQFKTAKNGMTEGVPFESGKSVYEDITNKWGKPATTFSNNTNYIEYKKKGKVTYAFAIGRGDRVYDVRTFVAPDSSFKLSDITFSDIIAIGGKPSSTTYNGKDTILNYKVGKNTLKFVGPTKTKKLDHISIFNQRASEPMGGRG</sequence>
<dbReference type="Proteomes" id="UP001398420">
    <property type="component" value="Unassembled WGS sequence"/>
</dbReference>
<dbReference type="EMBL" id="JBCEWA010000001">
    <property type="protein sequence ID" value="MEL5987164.1"/>
    <property type="molecule type" value="Genomic_DNA"/>
</dbReference>
<evidence type="ECO:0000313" key="3">
    <source>
        <dbReference type="EMBL" id="MEL5987164.1"/>
    </source>
</evidence>